<dbReference type="GO" id="GO:0003677">
    <property type="term" value="F:DNA binding"/>
    <property type="evidence" value="ECO:0007669"/>
    <property type="project" value="UniProtKB-KW"/>
</dbReference>
<organism evidence="5 6">
    <name type="scientific">Soehngenia longivitae</name>
    <dbReference type="NCBI Taxonomy" id="2562294"/>
    <lineage>
        <taxon>Bacteria</taxon>
        <taxon>Bacillati</taxon>
        <taxon>Bacillota</taxon>
        <taxon>Tissierellia</taxon>
        <taxon>Tissierellales</taxon>
        <taxon>Tissierellaceae</taxon>
        <taxon>Soehngenia</taxon>
    </lineage>
</organism>
<evidence type="ECO:0000259" key="4">
    <source>
        <dbReference type="PROSITE" id="PS50987"/>
    </source>
</evidence>
<proteinExistence type="predicted"/>
<keyword evidence="2" id="KW-0238">DNA-binding</keyword>
<name>A0A4Z0D855_9FIRM</name>
<evidence type="ECO:0000256" key="1">
    <source>
        <dbReference type="ARBA" id="ARBA00023015"/>
    </source>
</evidence>
<comment type="caution">
    <text evidence="5">The sequence shown here is derived from an EMBL/GenBank/DDBJ whole genome shotgun (WGS) entry which is preliminary data.</text>
</comment>
<dbReference type="SMART" id="SM00418">
    <property type="entry name" value="HTH_ARSR"/>
    <property type="match status" value="1"/>
</dbReference>
<dbReference type="InterPro" id="IPR011991">
    <property type="entry name" value="ArsR-like_HTH"/>
</dbReference>
<dbReference type="PANTHER" id="PTHR43132:SF2">
    <property type="entry name" value="ARSENICAL RESISTANCE OPERON REPRESSOR ARSR-RELATED"/>
    <property type="match status" value="1"/>
</dbReference>
<evidence type="ECO:0000313" key="6">
    <source>
        <dbReference type="Proteomes" id="UP000298381"/>
    </source>
</evidence>
<gene>
    <name evidence="5" type="ORF">E4100_02850</name>
</gene>
<dbReference type="PANTHER" id="PTHR43132">
    <property type="entry name" value="ARSENICAL RESISTANCE OPERON REPRESSOR ARSR-RELATED"/>
    <property type="match status" value="1"/>
</dbReference>
<dbReference type="RefSeq" id="WP_135270532.1">
    <property type="nucleotide sequence ID" value="NZ_SRIB01000003.1"/>
</dbReference>
<dbReference type="NCBIfam" id="NF033788">
    <property type="entry name" value="HTH_metalloreg"/>
    <property type="match status" value="1"/>
</dbReference>
<keyword evidence="3" id="KW-0804">Transcription</keyword>
<keyword evidence="6" id="KW-1185">Reference proteome</keyword>
<evidence type="ECO:0000256" key="2">
    <source>
        <dbReference type="ARBA" id="ARBA00023125"/>
    </source>
</evidence>
<dbReference type="GO" id="GO:0003700">
    <property type="term" value="F:DNA-binding transcription factor activity"/>
    <property type="evidence" value="ECO:0007669"/>
    <property type="project" value="InterPro"/>
</dbReference>
<dbReference type="EMBL" id="SRIB01000003">
    <property type="protein sequence ID" value="TFZ41051.1"/>
    <property type="molecule type" value="Genomic_DNA"/>
</dbReference>
<dbReference type="AlphaFoldDB" id="A0A4Z0D855"/>
<dbReference type="PRINTS" id="PR00778">
    <property type="entry name" value="HTHARSR"/>
</dbReference>
<reference evidence="5 6" key="1">
    <citation type="submission" date="2019-03" db="EMBL/GenBank/DDBJ databases">
        <title>Draft genome sequence data and analysis of a Fermenting Bacterium, Soehngenia longevitae strain 1933PT, isolated from petroleum reservoir in Azerbaijan.</title>
        <authorList>
            <person name="Grouzdev D.S."/>
            <person name="Bidzhieva S.K."/>
            <person name="Sokolova D.S."/>
            <person name="Tourova T.P."/>
            <person name="Poltaraus A.B."/>
            <person name="Nazina T.N."/>
        </authorList>
    </citation>
    <scope>NUCLEOTIDE SEQUENCE [LARGE SCALE GENOMIC DNA]</scope>
    <source>
        <strain evidence="5 6">1933P</strain>
    </source>
</reference>
<sequence length="92" mass="10610">MEIDRKLFNEKADLLKLIAHPIRLCILKGLIENGENNVTFMQNCLDVPQSTVSQHLSKLRTAGIIEDNRKGNEVYYKIKNDEVINIIKLLFN</sequence>
<accession>A0A4Z0D855</accession>
<dbReference type="Proteomes" id="UP000298381">
    <property type="component" value="Unassembled WGS sequence"/>
</dbReference>
<dbReference type="InterPro" id="IPR051011">
    <property type="entry name" value="Metal_resp_trans_reg"/>
</dbReference>
<keyword evidence="1" id="KW-0805">Transcription regulation</keyword>
<dbReference type="PROSITE" id="PS50987">
    <property type="entry name" value="HTH_ARSR_2"/>
    <property type="match status" value="1"/>
</dbReference>
<dbReference type="Pfam" id="PF01022">
    <property type="entry name" value="HTH_5"/>
    <property type="match status" value="1"/>
</dbReference>
<dbReference type="SUPFAM" id="SSF46785">
    <property type="entry name" value="Winged helix' DNA-binding domain"/>
    <property type="match status" value="1"/>
</dbReference>
<dbReference type="Gene3D" id="1.10.10.10">
    <property type="entry name" value="Winged helix-like DNA-binding domain superfamily/Winged helix DNA-binding domain"/>
    <property type="match status" value="1"/>
</dbReference>
<dbReference type="CDD" id="cd00090">
    <property type="entry name" value="HTH_ARSR"/>
    <property type="match status" value="1"/>
</dbReference>
<protein>
    <submittedName>
        <fullName evidence="5">ArsR family transcriptional regulator</fullName>
    </submittedName>
</protein>
<dbReference type="InterPro" id="IPR036388">
    <property type="entry name" value="WH-like_DNA-bd_sf"/>
</dbReference>
<dbReference type="InterPro" id="IPR001845">
    <property type="entry name" value="HTH_ArsR_DNA-bd_dom"/>
</dbReference>
<evidence type="ECO:0000256" key="3">
    <source>
        <dbReference type="ARBA" id="ARBA00023163"/>
    </source>
</evidence>
<evidence type="ECO:0000313" key="5">
    <source>
        <dbReference type="EMBL" id="TFZ41051.1"/>
    </source>
</evidence>
<dbReference type="OrthoDB" id="9802016at2"/>
<feature type="domain" description="HTH arsR-type" evidence="4">
    <location>
        <begin position="3"/>
        <end position="92"/>
    </location>
</feature>
<dbReference type="InterPro" id="IPR036390">
    <property type="entry name" value="WH_DNA-bd_sf"/>
</dbReference>